<keyword evidence="1" id="KW-0808">Transferase</keyword>
<dbReference type="GO" id="GO:0008168">
    <property type="term" value="F:methyltransferase activity"/>
    <property type="evidence" value="ECO:0007669"/>
    <property type="project" value="UniProtKB-KW"/>
</dbReference>
<proteinExistence type="predicted"/>
<sequence>MKLLSKKTSRMIVWALFDSGNGSYTKGVKKLDEDIEIYPIGIDIENKNHHFINLNLADYSRLFGNNTLFDTLDKLPKPDLIIASPPCESWSNASAMDRGNACWKQEQGDSLFQPQEPLSIFTVRDHKDYDRYQYYPNKQLMKRINGELCVFNTVEIIKRYKPKYWIIENPAHGRIWQYIERVLGFEIPFENHTRYNNYDDYPISKPTRFSGNIELNLKNEKKSNDIKFQDWTKSYNERSNIPLSLVCEILKKVYKGFMSET</sequence>
<reference evidence="1" key="1">
    <citation type="journal article" date="2021" name="Proc. Natl. Acad. Sci. U.S.A.">
        <title>A Catalog of Tens of Thousands of Viruses from Human Metagenomes Reveals Hidden Associations with Chronic Diseases.</title>
        <authorList>
            <person name="Tisza M.J."/>
            <person name="Buck C.B."/>
        </authorList>
    </citation>
    <scope>NUCLEOTIDE SEQUENCE</scope>
    <source>
        <strain evidence="1">Ctzjp2</strain>
    </source>
</reference>
<name>A0A8S5QMS6_9CAUD</name>
<dbReference type="Gene3D" id="3.40.50.150">
    <property type="entry name" value="Vaccinia Virus protein VP39"/>
    <property type="match status" value="1"/>
</dbReference>
<dbReference type="InterPro" id="IPR029063">
    <property type="entry name" value="SAM-dependent_MTases_sf"/>
</dbReference>
<keyword evidence="1" id="KW-0489">Methyltransferase</keyword>
<dbReference type="SUPFAM" id="SSF53335">
    <property type="entry name" value="S-adenosyl-L-methionine-dependent methyltransferases"/>
    <property type="match status" value="1"/>
</dbReference>
<dbReference type="GO" id="GO:0032259">
    <property type="term" value="P:methylation"/>
    <property type="evidence" value="ECO:0007669"/>
    <property type="project" value="UniProtKB-KW"/>
</dbReference>
<accession>A0A8S5QMS6</accession>
<protein>
    <submittedName>
        <fullName evidence="1">DNA methyltransferase</fullName>
    </submittedName>
</protein>
<organism evidence="1">
    <name type="scientific">Siphoviridae sp. ctzjp2</name>
    <dbReference type="NCBI Taxonomy" id="2826532"/>
    <lineage>
        <taxon>Viruses</taxon>
        <taxon>Duplodnaviria</taxon>
        <taxon>Heunggongvirae</taxon>
        <taxon>Uroviricota</taxon>
        <taxon>Caudoviricetes</taxon>
    </lineage>
</organism>
<dbReference type="EMBL" id="BK015693">
    <property type="protein sequence ID" value="DAE20376.1"/>
    <property type="molecule type" value="Genomic_DNA"/>
</dbReference>
<evidence type="ECO:0000313" key="1">
    <source>
        <dbReference type="EMBL" id="DAE20376.1"/>
    </source>
</evidence>